<dbReference type="InterPro" id="IPR008250">
    <property type="entry name" value="ATPase_P-typ_transduc_dom_A_sf"/>
</dbReference>
<dbReference type="Gene3D" id="3.40.1110.10">
    <property type="entry name" value="Calcium-transporting ATPase, cytoplasmic domain N"/>
    <property type="match status" value="1"/>
</dbReference>
<comment type="caution">
    <text evidence="21">The sequence shown here is derived from an EMBL/GenBank/DDBJ whole genome shotgun (WGS) entry which is preliminary data.</text>
</comment>
<dbReference type="NCBIfam" id="TIGR01524">
    <property type="entry name" value="ATPase-IIIB_Mg"/>
    <property type="match status" value="1"/>
</dbReference>
<proteinExistence type="inferred from homology"/>
<dbReference type="InterPro" id="IPR023214">
    <property type="entry name" value="HAD_sf"/>
</dbReference>
<comment type="subcellular location">
    <subcellularLocation>
        <location evidence="2">Cell inner membrane</location>
        <topology evidence="2">Multi-pass membrane protein</topology>
    </subcellularLocation>
</comment>
<keyword evidence="15 19" id="KW-0472">Membrane</keyword>
<keyword evidence="10" id="KW-0547">Nucleotide-binding</keyword>
<dbReference type="EMBL" id="JAYGGQ010000008">
    <property type="protein sequence ID" value="MEA5455394.1"/>
    <property type="molecule type" value="Genomic_DNA"/>
</dbReference>
<keyword evidence="7" id="KW-0997">Cell inner membrane</keyword>
<dbReference type="Pfam" id="PF00690">
    <property type="entry name" value="Cation_ATPase_N"/>
    <property type="match status" value="1"/>
</dbReference>
<dbReference type="SUPFAM" id="SSF81653">
    <property type="entry name" value="Calcium ATPase, transduction domain A"/>
    <property type="match status" value="1"/>
</dbReference>
<dbReference type="InterPro" id="IPR006415">
    <property type="entry name" value="P-type_ATPase_IIIB"/>
</dbReference>
<dbReference type="Proteomes" id="UP001304769">
    <property type="component" value="Unassembled WGS sequence"/>
</dbReference>
<evidence type="ECO:0000256" key="13">
    <source>
        <dbReference type="ARBA" id="ARBA00022967"/>
    </source>
</evidence>
<evidence type="ECO:0000256" key="16">
    <source>
        <dbReference type="ARBA" id="ARBA00029806"/>
    </source>
</evidence>
<dbReference type="Gene3D" id="3.40.50.1000">
    <property type="entry name" value="HAD superfamily/HAD-like"/>
    <property type="match status" value="1"/>
</dbReference>
<feature type="transmembrane region" description="Helical" evidence="19">
    <location>
        <begin position="62"/>
        <end position="83"/>
    </location>
</feature>
<dbReference type="Gene3D" id="2.70.150.10">
    <property type="entry name" value="Calcium-transporting ATPase, cytoplasmic transduction domain A"/>
    <property type="match status" value="1"/>
</dbReference>
<evidence type="ECO:0000256" key="11">
    <source>
        <dbReference type="ARBA" id="ARBA00022840"/>
    </source>
</evidence>
<evidence type="ECO:0000256" key="6">
    <source>
        <dbReference type="ARBA" id="ARBA00022475"/>
    </source>
</evidence>
<evidence type="ECO:0000256" key="4">
    <source>
        <dbReference type="ARBA" id="ARBA00012786"/>
    </source>
</evidence>
<evidence type="ECO:0000256" key="5">
    <source>
        <dbReference type="ARBA" id="ARBA00013555"/>
    </source>
</evidence>
<evidence type="ECO:0000256" key="12">
    <source>
        <dbReference type="ARBA" id="ARBA00022842"/>
    </source>
</evidence>
<feature type="transmembrane region" description="Helical" evidence="19">
    <location>
        <begin position="721"/>
        <end position="747"/>
    </location>
</feature>
<evidence type="ECO:0000256" key="18">
    <source>
        <dbReference type="ARBA" id="ARBA00049360"/>
    </source>
</evidence>
<evidence type="ECO:0000313" key="22">
    <source>
        <dbReference type="Proteomes" id="UP001304769"/>
    </source>
</evidence>
<organism evidence="21 22">
    <name type="scientific">Sinomonas terricola</name>
    <dbReference type="NCBI Taxonomy" id="3110330"/>
    <lineage>
        <taxon>Bacteria</taxon>
        <taxon>Bacillati</taxon>
        <taxon>Actinomycetota</taxon>
        <taxon>Actinomycetes</taxon>
        <taxon>Micrococcales</taxon>
        <taxon>Micrococcaceae</taxon>
        <taxon>Sinomonas</taxon>
    </lineage>
</organism>
<feature type="transmembrane region" description="Helical" evidence="19">
    <location>
        <begin position="782"/>
        <end position="802"/>
    </location>
</feature>
<dbReference type="EC" id="7.2.2.14" evidence="4"/>
<dbReference type="PROSITE" id="PS00154">
    <property type="entry name" value="ATPASE_E1_E2"/>
    <property type="match status" value="1"/>
</dbReference>
<accession>A0ABU5T6U3</accession>
<dbReference type="InterPro" id="IPR018303">
    <property type="entry name" value="ATPase_P-typ_P_site"/>
</dbReference>
<evidence type="ECO:0000256" key="1">
    <source>
        <dbReference type="ARBA" id="ARBA00003954"/>
    </source>
</evidence>
<evidence type="ECO:0000256" key="19">
    <source>
        <dbReference type="SAM" id="Phobius"/>
    </source>
</evidence>
<dbReference type="InterPro" id="IPR023298">
    <property type="entry name" value="ATPase_P-typ_TM_dom_sf"/>
</dbReference>
<evidence type="ECO:0000256" key="14">
    <source>
        <dbReference type="ARBA" id="ARBA00022989"/>
    </source>
</evidence>
<protein>
    <recommendedName>
        <fullName evidence="5">Magnesium-transporting ATPase, P-type 1</fullName>
        <ecNumber evidence="4">7.2.2.14</ecNumber>
    </recommendedName>
    <alternativeName>
        <fullName evidence="16">Mg(2+) transport ATPase, P-type 1</fullName>
    </alternativeName>
</protein>
<feature type="transmembrane region" description="Helical" evidence="19">
    <location>
        <begin position="252"/>
        <end position="273"/>
    </location>
</feature>
<evidence type="ECO:0000256" key="15">
    <source>
        <dbReference type="ARBA" id="ARBA00023136"/>
    </source>
</evidence>
<evidence type="ECO:0000256" key="3">
    <source>
        <dbReference type="ARBA" id="ARBA00008746"/>
    </source>
</evidence>
<evidence type="ECO:0000256" key="7">
    <source>
        <dbReference type="ARBA" id="ARBA00022519"/>
    </source>
</evidence>
<dbReference type="Pfam" id="PF00702">
    <property type="entry name" value="Hydrolase"/>
    <property type="match status" value="1"/>
</dbReference>
<keyword evidence="6" id="KW-1003">Cell membrane</keyword>
<dbReference type="Pfam" id="PF00689">
    <property type="entry name" value="Cation_ATPase_C"/>
    <property type="match status" value="1"/>
</dbReference>
<dbReference type="PANTHER" id="PTHR42861">
    <property type="entry name" value="CALCIUM-TRANSPORTING ATPASE"/>
    <property type="match status" value="1"/>
</dbReference>
<feature type="domain" description="Cation-transporting P-type ATPase N-terminal" evidence="20">
    <location>
        <begin position="16"/>
        <end position="87"/>
    </location>
</feature>
<dbReference type="SFLD" id="SFLDF00027">
    <property type="entry name" value="p-type_atpase"/>
    <property type="match status" value="1"/>
</dbReference>
<dbReference type="Gene3D" id="1.20.1110.10">
    <property type="entry name" value="Calcium-transporting ATPase, transmembrane domain"/>
    <property type="match status" value="1"/>
</dbReference>
<evidence type="ECO:0000259" key="20">
    <source>
        <dbReference type="SMART" id="SM00831"/>
    </source>
</evidence>
<feature type="transmembrane region" description="Helical" evidence="19">
    <location>
        <begin position="814"/>
        <end position="832"/>
    </location>
</feature>
<dbReference type="SUPFAM" id="SSF81660">
    <property type="entry name" value="Metal cation-transporting ATPase, ATP-binding domain N"/>
    <property type="match status" value="1"/>
</dbReference>
<dbReference type="InterPro" id="IPR004014">
    <property type="entry name" value="ATPase_P-typ_cation-transptr_N"/>
</dbReference>
<dbReference type="Pfam" id="PF00122">
    <property type="entry name" value="E1-E2_ATPase"/>
    <property type="match status" value="1"/>
</dbReference>
<dbReference type="InterPro" id="IPR044492">
    <property type="entry name" value="P_typ_ATPase_HD_dom"/>
</dbReference>
<keyword evidence="13" id="KW-1278">Translocase</keyword>
<dbReference type="InterPro" id="IPR006068">
    <property type="entry name" value="ATPase_P-typ_cation-transptr_C"/>
</dbReference>
<keyword evidence="9 19" id="KW-0812">Transmembrane</keyword>
<name>A0ABU5T6U3_9MICC</name>
<dbReference type="NCBIfam" id="TIGR01494">
    <property type="entry name" value="ATPase_P-type"/>
    <property type="match status" value="2"/>
</dbReference>
<comment type="catalytic activity">
    <reaction evidence="18">
        <text>ATP + H2O = ADP + phosphate + H(+)</text>
        <dbReference type="Rhea" id="RHEA:13065"/>
        <dbReference type="ChEBI" id="CHEBI:15377"/>
        <dbReference type="ChEBI" id="CHEBI:15378"/>
        <dbReference type="ChEBI" id="CHEBI:30616"/>
        <dbReference type="ChEBI" id="CHEBI:43474"/>
        <dbReference type="ChEBI" id="CHEBI:456216"/>
    </reaction>
</comment>
<dbReference type="RefSeq" id="WP_323279247.1">
    <property type="nucleotide sequence ID" value="NZ_JAYGGQ010000008.1"/>
</dbReference>
<keyword evidence="11" id="KW-0067">ATP-binding</keyword>
<evidence type="ECO:0000256" key="17">
    <source>
        <dbReference type="ARBA" id="ARBA00047295"/>
    </source>
</evidence>
<dbReference type="PRINTS" id="PR01836">
    <property type="entry name" value="MGATPASE"/>
</dbReference>
<evidence type="ECO:0000313" key="21">
    <source>
        <dbReference type="EMBL" id="MEA5455394.1"/>
    </source>
</evidence>
<dbReference type="SFLD" id="SFLDS00003">
    <property type="entry name" value="Haloacid_Dehalogenase"/>
    <property type="match status" value="1"/>
</dbReference>
<dbReference type="InterPro" id="IPR059000">
    <property type="entry name" value="ATPase_P-type_domA"/>
</dbReference>
<feature type="transmembrane region" description="Helical" evidence="19">
    <location>
        <begin position="89"/>
        <end position="107"/>
    </location>
</feature>
<comment type="similarity">
    <text evidence="3">Belongs to the cation transport ATPase (P-type) (TC 3.A.3) family. Type IIIB subfamily.</text>
</comment>
<gene>
    <name evidence="21" type="primary">mgtA</name>
    <name evidence="21" type="ORF">SPF06_11740</name>
</gene>
<evidence type="ECO:0000256" key="10">
    <source>
        <dbReference type="ARBA" id="ARBA00022741"/>
    </source>
</evidence>
<evidence type="ECO:0000256" key="9">
    <source>
        <dbReference type="ARBA" id="ARBA00022692"/>
    </source>
</evidence>
<comment type="catalytic activity">
    <reaction evidence="17">
        <text>Mg(2+)(out) + ATP + H2O = Mg(2+)(in) + ADP + phosphate + H(+)</text>
        <dbReference type="Rhea" id="RHEA:10260"/>
        <dbReference type="ChEBI" id="CHEBI:15377"/>
        <dbReference type="ChEBI" id="CHEBI:15378"/>
        <dbReference type="ChEBI" id="CHEBI:18420"/>
        <dbReference type="ChEBI" id="CHEBI:30616"/>
        <dbReference type="ChEBI" id="CHEBI:43474"/>
        <dbReference type="ChEBI" id="CHEBI:456216"/>
        <dbReference type="EC" id="7.2.2.14"/>
    </reaction>
</comment>
<keyword evidence="14 19" id="KW-1133">Transmembrane helix</keyword>
<dbReference type="SMART" id="SM00831">
    <property type="entry name" value="Cation_ATPase_N"/>
    <property type="match status" value="1"/>
</dbReference>
<keyword evidence="22" id="KW-1185">Reference proteome</keyword>
<dbReference type="SFLD" id="SFLDG00002">
    <property type="entry name" value="C1.7:_P-type_atpase_like"/>
    <property type="match status" value="1"/>
</dbReference>
<dbReference type="SUPFAM" id="SSF81665">
    <property type="entry name" value="Calcium ATPase, transmembrane domain M"/>
    <property type="match status" value="1"/>
</dbReference>
<evidence type="ECO:0000256" key="2">
    <source>
        <dbReference type="ARBA" id="ARBA00004429"/>
    </source>
</evidence>
<keyword evidence="12" id="KW-0460">Magnesium</keyword>
<dbReference type="InterPro" id="IPR001757">
    <property type="entry name" value="P_typ_ATPase"/>
</dbReference>
<feature type="transmembrane region" description="Helical" evidence="19">
    <location>
        <begin position="279"/>
        <end position="299"/>
    </location>
</feature>
<dbReference type="InterPro" id="IPR023299">
    <property type="entry name" value="ATPase_P-typ_cyto_dom_N"/>
</dbReference>
<dbReference type="InterPro" id="IPR036412">
    <property type="entry name" value="HAD-like_sf"/>
</dbReference>
<sequence>MSVQIQPQLVQLPVAQAASMPAADVLEAVGSGPDGLTEAEAARRLALGANVLEARRVSWPHVLVRQFASPLQALLVAAALLSFATGDQLNATIILAILLGSALLGFVNEYRAERTAADLHRRISHTVVVVRGGEERAVPVRELVPGDVIRIGLGNIVPADARVLEAAGLETDEAVLTGESAAVEKSEEPVAEGASLAELSDCLLMGTVVHAGAARAIVTATGPTTEFGLIAAGLAQGLPETTFQRGLKEFSLMLLWVGLALTAGILVINLLLARPFLDSALFSLAIAVGITPQLLPAVVSTSLAAGTRLLAQHGVLVKRLLAIEDLGNLDVLVTDKTGTLTEGRIGLEEVLPAAARADGAGRLSELALLCCEVDPAEPGASGEGQNPVDAALWEAFPELPAQLAGSRRLELRPFDHETCTMETVVTGLDRDAERVGEPRRILKGAPEAVLDRCDGVTDDDRARLDALFRRGARVVAVASGSGSSDGALLSLEGFLSFIDKPKEDAHVSLARLAELGVDVKIATGDNALVAEHVISVLGMPGGAVLTGAQIAAMDDGELASAAKGARVFARVSPKQKARIVTVLRRAHAVGFLGDGVNDALALNQADVGISVESATDVAKDAADVVLLKKDLGVLADGVVGGRRIFANTIKYLLMGTSSNFGNMFSAAAASAFLAFLPMLPGQILLNNLLYDTSQLAIPTDKVDQDQLRKPAHWDIRGIRRFMVTFGPISSLFDFGTFALMLGVFSAAPEEFRAGWFVESLATQTLIVFAIRTRRIPFFRSRASAALTASVLAIVAAGAVIPYTPFGALIGFRPLPLPFFLALAGMVVLYLVLVEAAKHFFYRAADARAAREQAAREAAPAAIPPAAVHASHGRVHRRAAPFVVHTGRPKVRRAPGHGVAAGRR</sequence>
<reference evidence="21 22" key="1">
    <citation type="submission" date="2023-12" db="EMBL/GenBank/DDBJ databases">
        <title>Sinomonas terricola sp. nov, isolated from litchi orchard soil in Guangdong, PR China.</title>
        <authorList>
            <person name="Jiaxin W."/>
            <person name="Yang Z."/>
            <person name="Honghui Z."/>
        </authorList>
    </citation>
    <scope>NUCLEOTIDE SEQUENCE [LARGE SCALE GENOMIC DNA]</scope>
    <source>
        <strain evidence="21 22">JGH33</strain>
    </source>
</reference>
<comment type="function">
    <text evidence="1">Mediates magnesium influx to the cytosol.</text>
</comment>
<evidence type="ECO:0000256" key="8">
    <source>
        <dbReference type="ARBA" id="ARBA00022553"/>
    </source>
</evidence>
<dbReference type="SUPFAM" id="SSF56784">
    <property type="entry name" value="HAD-like"/>
    <property type="match status" value="1"/>
</dbReference>
<keyword evidence="8" id="KW-0597">Phosphoprotein</keyword>
<feature type="transmembrane region" description="Helical" evidence="19">
    <location>
        <begin position="753"/>
        <end position="770"/>
    </location>
</feature>